<accession>A0A653A0H5</accession>
<name>A0A653A0H5_UNCDX</name>
<protein>
    <submittedName>
        <fullName evidence="1">Uncharacterized protein</fullName>
    </submittedName>
</protein>
<dbReference type="AlphaFoldDB" id="A0A653A0H5"/>
<evidence type="ECO:0000313" key="1">
    <source>
        <dbReference type="EMBL" id="VBB41537.1"/>
    </source>
</evidence>
<gene>
    <name evidence="1" type="ORF">TRIP_B110102</name>
</gene>
<dbReference type="EMBL" id="UPXX01000003">
    <property type="protein sequence ID" value="VBB41537.1"/>
    <property type="molecule type" value="Genomic_DNA"/>
</dbReference>
<sequence length="165" mass="19459">MAVFFHRKSRFKRRLEVLRRGDKKSTIAASKADEIIKNLIGEDFSLFDDIYNKTKHGELRIDKCIKYDLGSGYRLICIEYGGDIFITYVGTHDDCDRWIENNRRFEPDLTDAIDEKNPEDYTQRDNKPLDLSRDEETDYDEILMKKIDQNVLRKIFCGLCSKDTD</sequence>
<proteinExistence type="predicted"/>
<organism evidence="1">
    <name type="scientific">Uncultured Desulfatiglans sp</name>
    <dbReference type="NCBI Taxonomy" id="1748965"/>
    <lineage>
        <taxon>Bacteria</taxon>
        <taxon>Pseudomonadati</taxon>
        <taxon>Thermodesulfobacteriota</taxon>
        <taxon>Desulfobacteria</taxon>
        <taxon>Desulfatiglandales</taxon>
        <taxon>Desulfatiglandaceae</taxon>
        <taxon>Desulfatiglans</taxon>
        <taxon>environmental samples</taxon>
    </lineage>
</organism>
<reference evidence="1" key="1">
    <citation type="submission" date="2018-07" db="EMBL/GenBank/DDBJ databases">
        <authorList>
            <consortium name="Genoscope - CEA"/>
            <person name="William W."/>
        </authorList>
    </citation>
    <scope>NUCLEOTIDE SEQUENCE</scope>
    <source>
        <strain evidence="1">IK1</strain>
    </source>
</reference>